<protein>
    <recommendedName>
        <fullName evidence="10">Fluoride-specific ion channel FluC</fullName>
    </recommendedName>
</protein>
<dbReference type="Pfam" id="PF02537">
    <property type="entry name" value="CRCB"/>
    <property type="match status" value="1"/>
</dbReference>
<feature type="binding site" evidence="10">
    <location>
        <position position="124"/>
    </location>
    <ligand>
        <name>Na(+)</name>
        <dbReference type="ChEBI" id="CHEBI:29101"/>
        <note>structural</note>
    </ligand>
</feature>
<evidence type="ECO:0000256" key="7">
    <source>
        <dbReference type="ARBA" id="ARBA00035120"/>
    </source>
</evidence>
<evidence type="ECO:0000256" key="8">
    <source>
        <dbReference type="ARBA" id="ARBA00035585"/>
    </source>
</evidence>
<sequence length="182" mass="19036">MRRSSLTLHHDRAAQKSSDLTPYGVCMLQKMALHTRTHPDHHPGVQGSVVAAVAVGGAAGAAARYGAELLWPTGPTDFPWTILLVNALGCFLMGILMVTLKLRFPAAPRMVSPLLGTGVLGGFTSFSHYADGVRQLYEADRPGYATGSLLLTVVAALVGVTAGALAAHAALGSDHRVRDGAR</sequence>
<keyword evidence="5 10" id="KW-0472">Membrane</keyword>
<evidence type="ECO:0000256" key="10">
    <source>
        <dbReference type="HAMAP-Rule" id="MF_00454"/>
    </source>
</evidence>
<keyword evidence="6 10" id="KW-0407">Ion channel</keyword>
<comment type="catalytic activity">
    <reaction evidence="8">
        <text>fluoride(in) = fluoride(out)</text>
        <dbReference type="Rhea" id="RHEA:76159"/>
        <dbReference type="ChEBI" id="CHEBI:17051"/>
    </reaction>
    <physiologicalReaction direction="left-to-right" evidence="8">
        <dbReference type="Rhea" id="RHEA:76160"/>
    </physiologicalReaction>
</comment>
<dbReference type="PANTHER" id="PTHR28259:SF1">
    <property type="entry name" value="FLUORIDE EXPORT PROTEIN 1-RELATED"/>
    <property type="match status" value="1"/>
</dbReference>
<feature type="transmembrane region" description="Helical" evidence="10">
    <location>
        <begin position="78"/>
        <end position="98"/>
    </location>
</feature>
<evidence type="ECO:0000256" key="4">
    <source>
        <dbReference type="ARBA" id="ARBA00022989"/>
    </source>
</evidence>
<dbReference type="Proteomes" id="UP000002066">
    <property type="component" value="Chromosome"/>
</dbReference>
<organism evidence="11 12">
    <name type="scientific">Streptomyces pratensis (strain ATCC 33331 / IAF-45CD)</name>
    <dbReference type="NCBI Taxonomy" id="591167"/>
    <lineage>
        <taxon>Bacteria</taxon>
        <taxon>Bacillati</taxon>
        <taxon>Actinomycetota</taxon>
        <taxon>Actinomycetes</taxon>
        <taxon>Kitasatosporales</taxon>
        <taxon>Streptomycetaceae</taxon>
        <taxon>Streptomyces</taxon>
    </lineage>
</organism>
<dbReference type="InterPro" id="IPR003691">
    <property type="entry name" value="FluC"/>
</dbReference>
<evidence type="ECO:0000313" key="12">
    <source>
        <dbReference type="Proteomes" id="UP000002066"/>
    </source>
</evidence>
<dbReference type="KEGG" id="sfa:Sfla_4852"/>
<feature type="binding site" evidence="10">
    <location>
        <position position="121"/>
    </location>
    <ligand>
        <name>Na(+)</name>
        <dbReference type="ChEBI" id="CHEBI:29101"/>
        <note>structural</note>
    </ligand>
</feature>
<keyword evidence="10" id="KW-0406">Ion transport</keyword>
<dbReference type="GO" id="GO:0005886">
    <property type="term" value="C:plasma membrane"/>
    <property type="evidence" value="ECO:0007669"/>
    <property type="project" value="UniProtKB-SubCell"/>
</dbReference>
<keyword evidence="4 10" id="KW-1133">Transmembrane helix</keyword>
<evidence type="ECO:0000256" key="6">
    <source>
        <dbReference type="ARBA" id="ARBA00023303"/>
    </source>
</evidence>
<comment type="similarity">
    <text evidence="7 10">Belongs to the fluoride channel Fluc/FEX (TC 1.A.43) family.</text>
</comment>
<evidence type="ECO:0000256" key="9">
    <source>
        <dbReference type="ARBA" id="ARBA00049940"/>
    </source>
</evidence>
<comment type="activity regulation">
    <text evidence="10">Na(+) is not transported, but it plays an essential structural role and its presence is essential for fluoride channel function.</text>
</comment>
<keyword evidence="2 10" id="KW-1003">Cell membrane</keyword>
<dbReference type="HAMAP" id="MF_00454">
    <property type="entry name" value="FluC"/>
    <property type="match status" value="1"/>
</dbReference>
<keyword evidence="3 10" id="KW-0812">Transmembrane</keyword>
<evidence type="ECO:0000256" key="1">
    <source>
        <dbReference type="ARBA" id="ARBA00004651"/>
    </source>
</evidence>
<dbReference type="AlphaFoldDB" id="A0A8D3WJI6"/>
<dbReference type="EMBL" id="CP002475">
    <property type="protein sequence ID" value="ADW06253.1"/>
    <property type="molecule type" value="Genomic_DNA"/>
</dbReference>
<evidence type="ECO:0000256" key="2">
    <source>
        <dbReference type="ARBA" id="ARBA00022475"/>
    </source>
</evidence>
<keyword evidence="10" id="KW-0915">Sodium</keyword>
<name>A0A8D3WJI6_STRFA</name>
<feature type="transmembrane region" description="Helical" evidence="10">
    <location>
        <begin position="110"/>
        <end position="129"/>
    </location>
</feature>
<keyword evidence="10" id="KW-0813">Transport</keyword>
<comment type="function">
    <text evidence="9 10">Fluoride-specific ion channel. Important for reducing fluoride concentration in the cell, thus reducing its toxicity.</text>
</comment>
<evidence type="ECO:0000256" key="5">
    <source>
        <dbReference type="ARBA" id="ARBA00023136"/>
    </source>
</evidence>
<gene>
    <name evidence="10" type="primary">fluC</name>
    <name evidence="10" type="synonym">crcB</name>
    <name evidence="11" type="ordered locus">Sfla_4852</name>
</gene>
<evidence type="ECO:0000313" key="11">
    <source>
        <dbReference type="EMBL" id="ADW06253.1"/>
    </source>
</evidence>
<dbReference type="GO" id="GO:0046872">
    <property type="term" value="F:metal ion binding"/>
    <property type="evidence" value="ECO:0007669"/>
    <property type="project" value="UniProtKB-KW"/>
</dbReference>
<dbReference type="GO" id="GO:0140114">
    <property type="term" value="P:cellular detoxification of fluoride"/>
    <property type="evidence" value="ECO:0007669"/>
    <property type="project" value="UniProtKB-UniRule"/>
</dbReference>
<evidence type="ECO:0000256" key="3">
    <source>
        <dbReference type="ARBA" id="ARBA00022692"/>
    </source>
</evidence>
<feature type="transmembrane region" description="Helical" evidence="10">
    <location>
        <begin position="149"/>
        <end position="172"/>
    </location>
</feature>
<accession>A0A8D3WJI6</accession>
<reference evidence="11 12" key="1">
    <citation type="submission" date="2011-01" db="EMBL/GenBank/DDBJ databases">
        <title>Complete sequence of chromosome of Streptomyces flavogriseus ATCC 33331.</title>
        <authorList>
            <consortium name="US DOE Joint Genome Institute"/>
            <person name="Lucas S."/>
            <person name="Copeland A."/>
            <person name="Lapidus A."/>
            <person name="Cheng J.-F."/>
            <person name="Goodwin L."/>
            <person name="Pitluck S."/>
            <person name="Davenport K."/>
            <person name="Detter J.C."/>
            <person name="Han C."/>
            <person name="Tapia R."/>
            <person name="Land M."/>
            <person name="Hauser L."/>
            <person name="Kyrpides N."/>
            <person name="Ivanova N."/>
            <person name="Ovchinnikova G."/>
            <person name="Pagani I."/>
            <person name="Brumm P."/>
            <person name="Mead D."/>
            <person name="Woyke T."/>
        </authorList>
    </citation>
    <scope>NUCLEOTIDE SEQUENCE [LARGE SCALE GENOMIC DNA]</scope>
    <source>
        <strain evidence="12">ATCC 33331 / IAF-45CD</strain>
    </source>
</reference>
<proteinExistence type="inferred from homology"/>
<dbReference type="GO" id="GO:0062054">
    <property type="term" value="F:fluoride channel activity"/>
    <property type="evidence" value="ECO:0007669"/>
    <property type="project" value="UniProtKB-UniRule"/>
</dbReference>
<dbReference type="PANTHER" id="PTHR28259">
    <property type="entry name" value="FLUORIDE EXPORT PROTEIN 1-RELATED"/>
    <property type="match status" value="1"/>
</dbReference>
<keyword evidence="10" id="KW-0479">Metal-binding</keyword>
<comment type="subcellular location">
    <subcellularLocation>
        <location evidence="1 10">Cell membrane</location>
        <topology evidence="1 10">Multi-pass membrane protein</topology>
    </subcellularLocation>
</comment>